<keyword evidence="4" id="KW-1133">Transmembrane helix</keyword>
<evidence type="ECO:0000313" key="6">
    <source>
        <dbReference type="Proteomes" id="UP000826271"/>
    </source>
</evidence>
<keyword evidence="4" id="KW-0472">Membrane</keyword>
<dbReference type="InterPro" id="IPR040265">
    <property type="entry name" value="CHUP1/IPGA1-like"/>
</dbReference>
<feature type="region of interest" description="Disordered" evidence="3">
    <location>
        <begin position="53"/>
        <end position="87"/>
    </location>
</feature>
<gene>
    <name evidence="5" type="ORF">BUALT_Bualt02G0118700</name>
</gene>
<feature type="compositionally biased region" description="Basic and acidic residues" evidence="3">
    <location>
        <begin position="66"/>
        <end position="80"/>
    </location>
</feature>
<evidence type="ECO:0000256" key="4">
    <source>
        <dbReference type="SAM" id="Phobius"/>
    </source>
</evidence>
<reference evidence="5" key="1">
    <citation type="submission" date="2019-10" db="EMBL/GenBank/DDBJ databases">
        <authorList>
            <person name="Zhang R."/>
            <person name="Pan Y."/>
            <person name="Wang J."/>
            <person name="Ma R."/>
            <person name="Yu S."/>
        </authorList>
    </citation>
    <scope>NUCLEOTIDE SEQUENCE</scope>
    <source>
        <strain evidence="5">LA-IB0</strain>
        <tissue evidence="5">Leaf</tissue>
    </source>
</reference>
<sequence>MNFESLTKMLVKEKREILINHAHLKFGVALAISVGGIIYTFFVIKRIKPPKSKPLKVSPGNGGRAISREESGDHGDDHRALQSSIISKNDEHKREIKSLRSKIKILEERETNLDIQLLEYYGLKEQETAVMELQDMLSLNTMEAKLYNPKIESLKLDNERLEAQVADYAKAVNELEAAKAKIKLLKKNFALKPNKIRNIF</sequence>
<evidence type="ECO:0000313" key="5">
    <source>
        <dbReference type="EMBL" id="KAG8388368.1"/>
    </source>
</evidence>
<dbReference type="PANTHER" id="PTHR31342">
    <property type="entry name" value="PROTEIN CHUP1, CHLOROPLASTIC"/>
    <property type="match status" value="1"/>
</dbReference>
<dbReference type="AlphaFoldDB" id="A0AAV6Y124"/>
<keyword evidence="4" id="KW-0812">Transmembrane</keyword>
<feature type="coiled-coil region" evidence="2">
    <location>
        <begin position="89"/>
        <end position="116"/>
    </location>
</feature>
<proteinExistence type="predicted"/>
<dbReference type="GO" id="GO:0055028">
    <property type="term" value="C:cortical microtubule"/>
    <property type="evidence" value="ECO:0007669"/>
    <property type="project" value="TreeGrafter"/>
</dbReference>
<evidence type="ECO:0000256" key="3">
    <source>
        <dbReference type="SAM" id="MobiDB-lite"/>
    </source>
</evidence>
<protein>
    <submittedName>
        <fullName evidence="5">Uncharacterized protein</fullName>
    </submittedName>
</protein>
<dbReference type="PANTHER" id="PTHR31342:SF4">
    <property type="entry name" value="ACTIN BINDING PROTEIN FAMILY"/>
    <property type="match status" value="1"/>
</dbReference>
<dbReference type="GO" id="GO:0072699">
    <property type="term" value="P:protein localization to cortical microtubule cytoskeleton"/>
    <property type="evidence" value="ECO:0007669"/>
    <property type="project" value="TreeGrafter"/>
</dbReference>
<organism evidence="5 6">
    <name type="scientific">Buddleja alternifolia</name>
    <dbReference type="NCBI Taxonomy" id="168488"/>
    <lineage>
        <taxon>Eukaryota</taxon>
        <taxon>Viridiplantae</taxon>
        <taxon>Streptophyta</taxon>
        <taxon>Embryophyta</taxon>
        <taxon>Tracheophyta</taxon>
        <taxon>Spermatophyta</taxon>
        <taxon>Magnoliopsida</taxon>
        <taxon>eudicotyledons</taxon>
        <taxon>Gunneridae</taxon>
        <taxon>Pentapetalae</taxon>
        <taxon>asterids</taxon>
        <taxon>lamiids</taxon>
        <taxon>Lamiales</taxon>
        <taxon>Scrophulariaceae</taxon>
        <taxon>Buddlejeae</taxon>
        <taxon>Buddleja</taxon>
    </lineage>
</organism>
<evidence type="ECO:0000256" key="1">
    <source>
        <dbReference type="ARBA" id="ARBA00023054"/>
    </source>
</evidence>
<feature type="transmembrane region" description="Helical" evidence="4">
    <location>
        <begin position="26"/>
        <end position="44"/>
    </location>
</feature>
<dbReference type="Proteomes" id="UP000826271">
    <property type="component" value="Unassembled WGS sequence"/>
</dbReference>
<feature type="coiled-coil region" evidence="2">
    <location>
        <begin position="151"/>
        <end position="188"/>
    </location>
</feature>
<evidence type="ECO:0000256" key="2">
    <source>
        <dbReference type="SAM" id="Coils"/>
    </source>
</evidence>
<name>A0AAV6Y124_9LAMI</name>
<comment type="caution">
    <text evidence="5">The sequence shown here is derived from an EMBL/GenBank/DDBJ whole genome shotgun (WGS) entry which is preliminary data.</text>
</comment>
<keyword evidence="6" id="KW-1185">Reference proteome</keyword>
<accession>A0AAV6Y124</accession>
<keyword evidence="1 2" id="KW-0175">Coiled coil</keyword>
<dbReference type="EMBL" id="WHWC01000002">
    <property type="protein sequence ID" value="KAG8388368.1"/>
    <property type="molecule type" value="Genomic_DNA"/>
</dbReference>